<evidence type="ECO:0000313" key="12">
    <source>
        <dbReference type="Proteomes" id="UP000238350"/>
    </source>
</evidence>
<evidence type="ECO:0000256" key="8">
    <source>
        <dbReference type="ARBA" id="ARBA00023136"/>
    </source>
</evidence>
<dbReference type="InterPro" id="IPR000511">
    <property type="entry name" value="Holocyt_c/c1_synthase"/>
</dbReference>
<keyword evidence="9 10" id="KW-0456">Lyase</keyword>
<evidence type="ECO:0000256" key="6">
    <source>
        <dbReference type="ARBA" id="ARBA00023004"/>
    </source>
</evidence>
<keyword evidence="7 10" id="KW-0496">Mitochondrion</keyword>
<dbReference type="GeneID" id="36517696"/>
<dbReference type="PANTHER" id="PTHR12743:SF3">
    <property type="entry name" value="HOLOCYTOCHROME-C SYNTHASE"/>
    <property type="match status" value="1"/>
</dbReference>
<comment type="catalytic activity">
    <reaction evidence="10">
        <text>holo-[cytochrome c] = apo-[cytochrome c] + heme b</text>
        <dbReference type="Rhea" id="RHEA:22648"/>
        <dbReference type="Rhea" id="RHEA-COMP:10725"/>
        <dbReference type="Rhea" id="RHEA-COMP:10726"/>
        <dbReference type="ChEBI" id="CHEBI:29950"/>
        <dbReference type="ChEBI" id="CHEBI:60344"/>
        <dbReference type="ChEBI" id="CHEBI:83739"/>
        <dbReference type="EC" id="4.4.1.17"/>
    </reaction>
</comment>
<dbReference type="Pfam" id="PF01265">
    <property type="entry name" value="Cyto_heme_lyase"/>
    <property type="match status" value="1"/>
</dbReference>
<comment type="similarity">
    <text evidence="2 10">Belongs to the cytochrome c-type heme lyase family.</text>
</comment>
<evidence type="ECO:0000256" key="10">
    <source>
        <dbReference type="RuleBase" id="RU363130"/>
    </source>
</evidence>
<sequence length="292" mass="32724">MGWFWITEKDGSTASAAATDAMPVAKLKQSFTGLFWSSPVDKDALFSQGIEEKRLNTTEPISKCPVDHTKLMSRKVSQCPVHEKGSLNPDNNMPELSSLKVPGQKLDLPTERTISSIPKGNSDTSGHWEYPSPQQMLNAMVRKTGPAGIPEDAVESMVDVHNFLNEGVWREVLEWEKPYTDRVNVMPRLLKFTGRPEDLSPRAAFLQLLGKVYPSRFAGPLPFDRHDWMVLRMTPSGNWQEVRYVIDFYEAPDDGDKPVFSVDVRPAADSLGNVMDRLKRSAGPLYDKAMGK</sequence>
<evidence type="ECO:0000256" key="5">
    <source>
        <dbReference type="ARBA" id="ARBA00022792"/>
    </source>
</evidence>
<organism evidence="11 12">
    <name type="scientific">Wickerhamiella sorbophila</name>
    <dbReference type="NCBI Taxonomy" id="45607"/>
    <lineage>
        <taxon>Eukaryota</taxon>
        <taxon>Fungi</taxon>
        <taxon>Dikarya</taxon>
        <taxon>Ascomycota</taxon>
        <taxon>Saccharomycotina</taxon>
        <taxon>Dipodascomycetes</taxon>
        <taxon>Dipodascales</taxon>
        <taxon>Trichomonascaceae</taxon>
        <taxon>Wickerhamiella</taxon>
    </lineage>
</organism>
<comment type="function">
    <text evidence="10">Lyase that catalyzes the covalent linking of the heme group to the cytochrome C apoprotein to produce the mature functional cytochrome.</text>
</comment>
<dbReference type="STRING" id="45607.A0A2T0FMV3"/>
<dbReference type="PROSITE" id="PS00822">
    <property type="entry name" value="CYTO_HEME_LYASE_2"/>
    <property type="match status" value="1"/>
</dbReference>
<dbReference type="EMBL" id="NDIQ01000022">
    <property type="protein sequence ID" value="PRT56328.1"/>
    <property type="molecule type" value="Genomic_DNA"/>
</dbReference>
<gene>
    <name evidence="11" type="ORF">B9G98_03948</name>
</gene>
<dbReference type="Proteomes" id="UP000238350">
    <property type="component" value="Unassembled WGS sequence"/>
</dbReference>
<keyword evidence="12" id="KW-1185">Reference proteome</keyword>
<dbReference type="PROSITE" id="PS00821">
    <property type="entry name" value="CYTO_HEME_LYASE_1"/>
    <property type="match status" value="1"/>
</dbReference>
<dbReference type="PANTHER" id="PTHR12743">
    <property type="entry name" value="CYTOCHROME C1 HEME LYASE"/>
    <property type="match status" value="1"/>
</dbReference>
<evidence type="ECO:0000256" key="3">
    <source>
        <dbReference type="ARBA" id="ARBA00022617"/>
    </source>
</evidence>
<evidence type="ECO:0000256" key="7">
    <source>
        <dbReference type="ARBA" id="ARBA00023128"/>
    </source>
</evidence>
<dbReference type="RefSeq" id="XP_024666273.1">
    <property type="nucleotide sequence ID" value="XM_024810505.1"/>
</dbReference>
<comment type="subcellular location">
    <subcellularLocation>
        <location evidence="1 10">Mitochondrion inner membrane</location>
    </subcellularLocation>
</comment>
<evidence type="ECO:0000256" key="1">
    <source>
        <dbReference type="ARBA" id="ARBA00004273"/>
    </source>
</evidence>
<accession>A0A2T0FMV3</accession>
<dbReference type="OrthoDB" id="1158011at2759"/>
<evidence type="ECO:0000256" key="4">
    <source>
        <dbReference type="ARBA" id="ARBA00022723"/>
    </source>
</evidence>
<dbReference type="EC" id="4.4.1.17" evidence="10"/>
<protein>
    <recommendedName>
        <fullName evidence="10">Holocytochrome c-type synthase</fullName>
        <ecNumber evidence="10">4.4.1.17</ecNumber>
    </recommendedName>
</protein>
<dbReference type="AlphaFoldDB" id="A0A2T0FMV3"/>
<evidence type="ECO:0000313" key="11">
    <source>
        <dbReference type="EMBL" id="PRT56328.1"/>
    </source>
</evidence>
<evidence type="ECO:0000256" key="2">
    <source>
        <dbReference type="ARBA" id="ARBA00007255"/>
    </source>
</evidence>
<keyword evidence="4 10" id="KW-0479">Metal-binding</keyword>
<dbReference type="GO" id="GO:0046872">
    <property type="term" value="F:metal ion binding"/>
    <property type="evidence" value="ECO:0007669"/>
    <property type="project" value="UniProtKB-KW"/>
</dbReference>
<proteinExistence type="inferred from homology"/>
<keyword evidence="8 10" id="KW-0472">Membrane</keyword>
<keyword evidence="3 10" id="KW-0349">Heme</keyword>
<dbReference type="GO" id="GO:0005743">
    <property type="term" value="C:mitochondrial inner membrane"/>
    <property type="evidence" value="ECO:0007669"/>
    <property type="project" value="UniProtKB-SubCell"/>
</dbReference>
<keyword evidence="6 10" id="KW-0408">Iron</keyword>
<dbReference type="GO" id="GO:0004408">
    <property type="term" value="F:holocytochrome-c synthase activity"/>
    <property type="evidence" value="ECO:0007669"/>
    <property type="project" value="UniProtKB-EC"/>
</dbReference>
<reference evidence="11 12" key="1">
    <citation type="submission" date="2017-04" db="EMBL/GenBank/DDBJ databases">
        <title>Genome sequencing of [Candida] sorbophila.</title>
        <authorList>
            <person name="Ahn J.O."/>
        </authorList>
    </citation>
    <scope>NUCLEOTIDE SEQUENCE [LARGE SCALE GENOMIC DNA]</scope>
    <source>
        <strain evidence="11 12">DS02</strain>
    </source>
</reference>
<evidence type="ECO:0000256" key="9">
    <source>
        <dbReference type="ARBA" id="ARBA00023239"/>
    </source>
</evidence>
<comment type="caution">
    <text evidence="11">The sequence shown here is derived from an EMBL/GenBank/DDBJ whole genome shotgun (WGS) entry which is preliminary data.</text>
</comment>
<name>A0A2T0FMV3_9ASCO</name>
<keyword evidence="5 10" id="KW-0999">Mitochondrion inner membrane</keyword>